<feature type="compositionally biased region" description="Low complexity" evidence="1">
    <location>
        <begin position="803"/>
        <end position="824"/>
    </location>
</feature>
<reference evidence="6" key="1">
    <citation type="journal article" date="2019" name="Int. J. Syst. Evol. Microbiol.">
        <title>The Global Catalogue of Microorganisms (GCM) 10K type strain sequencing project: providing services to taxonomists for standard genome sequencing and annotation.</title>
        <authorList>
            <consortium name="The Broad Institute Genomics Platform"/>
            <consortium name="The Broad Institute Genome Sequencing Center for Infectious Disease"/>
            <person name="Wu L."/>
            <person name="Ma J."/>
        </authorList>
    </citation>
    <scope>NUCLEOTIDE SEQUENCE [LARGE SCALE GENOMIC DNA]</scope>
    <source>
        <strain evidence="6">2902at01</strain>
    </source>
</reference>
<proteinExistence type="predicted"/>
<dbReference type="InterPro" id="IPR058882">
    <property type="entry name" value="PglZ_C"/>
</dbReference>
<dbReference type="SUPFAM" id="SSF53649">
    <property type="entry name" value="Alkaline phosphatase-like"/>
    <property type="match status" value="1"/>
</dbReference>
<dbReference type="EMBL" id="JBHSBN010000039">
    <property type="protein sequence ID" value="MFC4110353.1"/>
    <property type="molecule type" value="Genomic_DNA"/>
</dbReference>
<feature type="compositionally biased region" description="Low complexity" evidence="1">
    <location>
        <begin position="763"/>
        <end position="772"/>
    </location>
</feature>
<accession>A0ABV8KWJ6</accession>
<dbReference type="Pfam" id="PF08665">
    <property type="entry name" value="PglZ"/>
    <property type="match status" value="1"/>
</dbReference>
<dbReference type="InterPro" id="IPR047992">
    <property type="entry name" value="BREX_PglZ"/>
</dbReference>
<evidence type="ECO:0000313" key="6">
    <source>
        <dbReference type="Proteomes" id="UP001595868"/>
    </source>
</evidence>
<evidence type="ECO:0000259" key="4">
    <source>
        <dbReference type="Pfam" id="PF25863"/>
    </source>
</evidence>
<feature type="region of interest" description="Disordered" evidence="1">
    <location>
        <begin position="755"/>
        <end position="782"/>
    </location>
</feature>
<protein>
    <submittedName>
        <fullName evidence="5">BREX-2 system phosphatase PglZ</fullName>
    </submittedName>
</protein>
<evidence type="ECO:0000259" key="2">
    <source>
        <dbReference type="Pfam" id="PF25861"/>
    </source>
</evidence>
<keyword evidence="6" id="KW-1185">Reference proteome</keyword>
<dbReference type="InterPro" id="IPR058880">
    <property type="entry name" value="PglZ_N"/>
</dbReference>
<evidence type="ECO:0000259" key="3">
    <source>
        <dbReference type="Pfam" id="PF25862"/>
    </source>
</evidence>
<dbReference type="InterPro" id="IPR058881">
    <property type="entry name" value="PglZ_2nd"/>
</dbReference>
<organism evidence="5 6">
    <name type="scientific">Micromonospora zhanjiangensis</name>
    <dbReference type="NCBI Taxonomy" id="1522057"/>
    <lineage>
        <taxon>Bacteria</taxon>
        <taxon>Bacillati</taxon>
        <taxon>Actinomycetota</taxon>
        <taxon>Actinomycetes</taxon>
        <taxon>Micromonosporales</taxon>
        <taxon>Micromonosporaceae</taxon>
        <taxon>Micromonospora</taxon>
    </lineage>
</organism>
<feature type="domain" description="Alkaline phosphatase-like protein PglZ second" evidence="2">
    <location>
        <begin position="172"/>
        <end position="320"/>
    </location>
</feature>
<dbReference type="Pfam" id="PF25861">
    <property type="entry name" value="PglZ_2nd"/>
    <property type="match status" value="1"/>
</dbReference>
<feature type="domain" description="Alkaline phosphatase-like protein PglZ N-terminal" evidence="3">
    <location>
        <begin position="9"/>
        <end position="103"/>
    </location>
</feature>
<sequence length="937" mass="99128">MTAPRPAVRPAAVRRKVESWLADGDDAPALALRARPEWTDDTVLTVAGAKVRVVPCPTPIAARAALVDRADDERLVLLTDLTEQELGEGLLAHFSKHQTRSVDSWDMVRQVFGNQADLDLTLVRSGKWVADALTDLAPPQGWPPPPGTVLTRDHALRQLAGALLKLQPDELDSAGLLHWSTDAQAQLRFLDLPDDWAAGVSAFLVEVAGPAAVPVMAAVRARHGVDAVPLGLLAGVLWPRGAQARTDVDLAVARTRLEPRFGDARLTEPQAAAFQEAAEAWIYRALDGEGPARAEAHRMLHRAEEIAAEIDLTGRLAASSLLPSGLTQRMRAFAGAVRLALPATAAATPAATLVGRAQAALAEVERHRAADRRRVETARMAVRLLRWLAEPDGPMPATLLAAVHRQVRDDAWVDRARLDIFAGESDQQVAEAYHLLHRAVDARRARHDQQFAGLLQDATAAEREPGALLPVEDVLDRVVQPILDHGRRILLLVLDGMSTAASTEIADSVARNPSWLELTPGGRQRTGVLAALPTVTEVSRCSLFSGRITAGDRVAEAKAFTGRFADGVLVHKAGLRGPAGAAVDPRVADALADPAVPVVAAVINTIDDALDRSDPGTVEWSTDTVNGLRDLLSLAQDRIVVLVSDHGHVVDRGPEAVSRPVDTGGNRWRPAGADPAGEGELAFTGSRVALGGGSVVLPWREEVRYGPRKAGYHGGASSAEAVIPLLIFSGHDEDAVPGWAGAPIASPEWWREPLPETASGRTAEPAGIPAAGGRPGNGRPTKRIRATVQDEGLFDLPAPAAPLPATNTGATAASPPPATSQAAPVGGPTGQRDGAADLVDALLTSPTYRERRDSRAPLPDQRVAALVGALIAGGGRATLDTLATRAGIPAHRIQPTVTALRRLLQVEGYPVLTLDADGRTAKLDVDLLVEQFGLSPR</sequence>
<gene>
    <name evidence="5" type="primary">pglZ</name>
    <name evidence="5" type="ORF">ACFOX0_31090</name>
</gene>
<dbReference type="Proteomes" id="UP001595868">
    <property type="component" value="Unassembled WGS sequence"/>
</dbReference>
<evidence type="ECO:0000256" key="1">
    <source>
        <dbReference type="SAM" id="MobiDB-lite"/>
    </source>
</evidence>
<comment type="caution">
    <text evidence="5">The sequence shown here is derived from an EMBL/GenBank/DDBJ whole genome shotgun (WGS) entry which is preliminary data.</text>
</comment>
<dbReference type="NCBIfam" id="NF033446">
    <property type="entry name" value="BREX_PglZ_2"/>
    <property type="match status" value="1"/>
</dbReference>
<dbReference type="Pfam" id="PF25862">
    <property type="entry name" value="PglZ_1st"/>
    <property type="match status" value="1"/>
</dbReference>
<dbReference type="RefSeq" id="WP_377552679.1">
    <property type="nucleotide sequence ID" value="NZ_JBHSBN010000039.1"/>
</dbReference>
<name>A0ABV8KWJ6_9ACTN</name>
<dbReference type="InterPro" id="IPR017850">
    <property type="entry name" value="Alkaline_phosphatase_core_sf"/>
</dbReference>
<feature type="region of interest" description="Disordered" evidence="1">
    <location>
        <begin position="798"/>
        <end position="834"/>
    </location>
</feature>
<evidence type="ECO:0000313" key="5">
    <source>
        <dbReference type="EMBL" id="MFC4110353.1"/>
    </source>
</evidence>
<feature type="domain" description="Alkaline phosphatase-like protein PglZ C-terminal" evidence="4">
    <location>
        <begin position="835"/>
        <end position="933"/>
    </location>
</feature>
<dbReference type="Pfam" id="PF25863">
    <property type="entry name" value="PglZ_C"/>
    <property type="match status" value="1"/>
</dbReference>